<feature type="region of interest" description="Disordered" evidence="1">
    <location>
        <begin position="30"/>
        <end position="50"/>
    </location>
</feature>
<proteinExistence type="predicted"/>
<feature type="compositionally biased region" description="Polar residues" evidence="1">
    <location>
        <begin position="316"/>
        <end position="328"/>
    </location>
</feature>
<evidence type="ECO:0000313" key="3">
    <source>
        <dbReference type="Proteomes" id="UP000308730"/>
    </source>
</evidence>
<comment type="caution">
    <text evidence="2">The sequence shown here is derived from an EMBL/GenBank/DDBJ whole genome shotgun (WGS) entry which is preliminary data.</text>
</comment>
<dbReference type="EMBL" id="SGPM01000449">
    <property type="protein sequence ID" value="THH21445.1"/>
    <property type="molecule type" value="Genomic_DNA"/>
</dbReference>
<feature type="compositionally biased region" description="Pro residues" evidence="1">
    <location>
        <begin position="89"/>
        <end position="105"/>
    </location>
</feature>
<dbReference type="AlphaFoldDB" id="A0A4S4M8J2"/>
<sequence length="344" mass="36985">MQPTTPRQSVQSVAVVAPPVRVLITTNIHYGGTDEHTPVSAGEDDNVGSQLLGAPVSLQRVPTSTELIVAQHAAAVHDPPPRASRSPSGAPPPPPPPPALPPPSHSPARSLQAPRNHKFSFVAPLAPRNQPTQRSRASPSPMRSSKHHGRKRAASNTHPASEQRSRRARHSQNQFRQRAQLPDVGSLPSEDDSYGPFNPALTGSRRLPTIKGQAHHTPDPPSDDKEEVPVYQNVPSTVAANAFRFTATPAPGLLDSPVDGSTPTPPLPDTEYPDSEDGHLWSKSDADETPPDSEEELRPDDFFTDYVGYKRRMAMGSTSQPVKPSRQVNPAPRLAASQKGKSKA</sequence>
<feature type="region of interest" description="Disordered" evidence="1">
    <location>
        <begin position="248"/>
        <end position="344"/>
    </location>
</feature>
<organism evidence="2 3">
    <name type="scientific">Antrodiella citrinella</name>
    <dbReference type="NCBI Taxonomy" id="2447956"/>
    <lineage>
        <taxon>Eukaryota</taxon>
        <taxon>Fungi</taxon>
        <taxon>Dikarya</taxon>
        <taxon>Basidiomycota</taxon>
        <taxon>Agaricomycotina</taxon>
        <taxon>Agaricomycetes</taxon>
        <taxon>Polyporales</taxon>
        <taxon>Steccherinaceae</taxon>
        <taxon>Antrodiella</taxon>
    </lineage>
</organism>
<dbReference type="Proteomes" id="UP000308730">
    <property type="component" value="Unassembled WGS sequence"/>
</dbReference>
<protein>
    <submittedName>
        <fullName evidence="2">Uncharacterized protein</fullName>
    </submittedName>
</protein>
<feature type="compositionally biased region" description="Low complexity" evidence="1">
    <location>
        <begin position="134"/>
        <end position="143"/>
    </location>
</feature>
<feature type="compositionally biased region" description="Acidic residues" evidence="1">
    <location>
        <begin position="287"/>
        <end position="298"/>
    </location>
</feature>
<reference evidence="2 3" key="1">
    <citation type="submission" date="2019-02" db="EMBL/GenBank/DDBJ databases">
        <title>Genome sequencing of the rare red list fungi Antrodiella citrinella (Flaviporus citrinellus).</title>
        <authorList>
            <person name="Buettner E."/>
            <person name="Kellner H."/>
        </authorList>
    </citation>
    <scope>NUCLEOTIDE SEQUENCE [LARGE SCALE GENOMIC DNA]</scope>
    <source>
        <strain evidence="2 3">DSM 108506</strain>
    </source>
</reference>
<evidence type="ECO:0000313" key="2">
    <source>
        <dbReference type="EMBL" id="THH21445.1"/>
    </source>
</evidence>
<gene>
    <name evidence="2" type="ORF">EUX98_g8378</name>
</gene>
<name>A0A4S4M8J2_9APHY</name>
<evidence type="ECO:0000256" key="1">
    <source>
        <dbReference type="SAM" id="MobiDB-lite"/>
    </source>
</evidence>
<feature type="region of interest" description="Disordered" evidence="1">
    <location>
        <begin position="70"/>
        <end position="233"/>
    </location>
</feature>
<feature type="compositionally biased region" description="Basic residues" evidence="1">
    <location>
        <begin position="144"/>
        <end position="153"/>
    </location>
</feature>
<feature type="compositionally biased region" description="Basic and acidic residues" evidence="1">
    <location>
        <begin position="276"/>
        <end position="286"/>
    </location>
</feature>
<keyword evidence="3" id="KW-1185">Reference proteome</keyword>
<accession>A0A4S4M8J2</accession>